<evidence type="ECO:0000256" key="1">
    <source>
        <dbReference type="ARBA" id="ARBA00023015"/>
    </source>
</evidence>
<reference evidence="4" key="1">
    <citation type="journal article" date="2016" name="G3 (Bethesda)">
        <title>First Draft Assembly and Annotation of the Genome of a California Endemic Oak Quercus lobata Nee (Fagaceae).</title>
        <authorList>
            <person name="Sork V.L."/>
            <person name="Fitz-Gibbon S.T."/>
            <person name="Puiu D."/>
            <person name="Crepeau M."/>
            <person name="Gugger P.F."/>
            <person name="Sherman R."/>
            <person name="Stevens K."/>
            <person name="Langley C.H."/>
            <person name="Pellegrini M."/>
            <person name="Salzberg S.L."/>
        </authorList>
    </citation>
    <scope>NUCLEOTIDE SEQUENCE [LARGE SCALE GENOMIC DNA]</scope>
    <source>
        <strain evidence="4">cv. SW786</strain>
    </source>
</reference>
<dbReference type="PANTHER" id="PTHR33124">
    <property type="entry name" value="TRANSCRIPTION FACTOR IBH1-LIKE 1"/>
    <property type="match status" value="1"/>
</dbReference>
<dbReference type="EnsemblPlants" id="QL02p067998:mrna">
    <property type="protein sequence ID" value="QL02p067998:mrna:CDS:1"/>
    <property type="gene ID" value="QL02p067998"/>
</dbReference>
<dbReference type="PANTHER" id="PTHR33124:SF57">
    <property type="entry name" value="TRANSCRIPTION FACTOR UPBEAT-LIKE PROTEIN"/>
    <property type="match status" value="1"/>
</dbReference>
<reference evidence="3" key="2">
    <citation type="submission" date="2021-01" db="UniProtKB">
        <authorList>
            <consortium name="EnsemblPlants"/>
        </authorList>
    </citation>
    <scope>IDENTIFICATION</scope>
</reference>
<evidence type="ECO:0000256" key="2">
    <source>
        <dbReference type="ARBA" id="ARBA00023163"/>
    </source>
</evidence>
<dbReference type="Gramene" id="QL02p067998:mrna">
    <property type="protein sequence ID" value="QL02p067998:mrna:CDS:1"/>
    <property type="gene ID" value="QL02p067998"/>
</dbReference>
<organism evidence="3 4">
    <name type="scientific">Quercus lobata</name>
    <name type="common">Valley oak</name>
    <dbReference type="NCBI Taxonomy" id="97700"/>
    <lineage>
        <taxon>Eukaryota</taxon>
        <taxon>Viridiplantae</taxon>
        <taxon>Streptophyta</taxon>
        <taxon>Embryophyta</taxon>
        <taxon>Tracheophyta</taxon>
        <taxon>Spermatophyta</taxon>
        <taxon>Magnoliopsida</taxon>
        <taxon>eudicotyledons</taxon>
        <taxon>Gunneridae</taxon>
        <taxon>Pentapetalae</taxon>
        <taxon>rosids</taxon>
        <taxon>fabids</taxon>
        <taxon>Fagales</taxon>
        <taxon>Fagaceae</taxon>
        <taxon>Quercus</taxon>
    </lineage>
</organism>
<name>A0A7N2KY41_QUELO</name>
<dbReference type="FunCoup" id="A0A7N2KY41">
    <property type="interactions" value="7"/>
</dbReference>
<keyword evidence="1" id="KW-0805">Transcription regulation</keyword>
<proteinExistence type="predicted"/>
<dbReference type="Proteomes" id="UP000594261">
    <property type="component" value="Chromosome 2"/>
</dbReference>
<evidence type="ECO:0000313" key="4">
    <source>
        <dbReference type="Proteomes" id="UP000594261"/>
    </source>
</evidence>
<sequence length="121" mass="13761">MSSTPAKPKAFVRKMRRGLTRKPSSRRRFQARSTSCRARRSFINIKNSGRTTCSKSKVVSDKLEALKSIIPAYTDETVKPDQLFQETADYIVLLKTQVLVLQRLLQFYGSSTDSDRDNVVS</sequence>
<dbReference type="AlphaFoldDB" id="A0A7N2KY41"/>
<keyword evidence="4" id="KW-1185">Reference proteome</keyword>
<evidence type="ECO:0000313" key="3">
    <source>
        <dbReference type="EnsemblPlants" id="QL02p067998:mrna:CDS:1"/>
    </source>
</evidence>
<dbReference type="GO" id="GO:0006355">
    <property type="term" value="P:regulation of DNA-templated transcription"/>
    <property type="evidence" value="ECO:0007669"/>
    <property type="project" value="InterPro"/>
</dbReference>
<dbReference type="InParanoid" id="A0A7N2KY41"/>
<dbReference type="InterPro" id="IPR044660">
    <property type="entry name" value="IBH1-like"/>
</dbReference>
<accession>A0A7N2KY41</accession>
<keyword evidence="2" id="KW-0804">Transcription</keyword>
<dbReference type="OMA" id="KTQTTRG"/>
<protein>
    <submittedName>
        <fullName evidence="3">Uncharacterized protein</fullName>
    </submittedName>
</protein>